<proteinExistence type="predicted"/>
<dbReference type="Pfam" id="PF08240">
    <property type="entry name" value="ADH_N"/>
    <property type="match status" value="1"/>
</dbReference>
<dbReference type="InterPro" id="IPR013149">
    <property type="entry name" value="ADH-like_C"/>
</dbReference>
<dbReference type="PANTHER" id="PTHR43677">
    <property type="entry name" value="SHORT-CHAIN DEHYDROGENASE/REDUCTASE"/>
    <property type="match status" value="1"/>
</dbReference>
<dbReference type="InterPro" id="IPR020843">
    <property type="entry name" value="ER"/>
</dbReference>
<dbReference type="SMART" id="SM00829">
    <property type="entry name" value="PKS_ER"/>
    <property type="match status" value="1"/>
</dbReference>
<dbReference type="AlphaFoldDB" id="A0A1B8HMS3"/>
<dbReference type="PANTHER" id="PTHR43677:SF1">
    <property type="entry name" value="ACRYLYL-COA REDUCTASE ACUI-RELATED"/>
    <property type="match status" value="1"/>
</dbReference>
<dbReference type="GO" id="GO:0043957">
    <property type="term" value="F:acryloyl-CoA reductase (NADPH) activity"/>
    <property type="evidence" value="ECO:0007669"/>
    <property type="project" value="TreeGrafter"/>
</dbReference>
<dbReference type="InterPro" id="IPR036291">
    <property type="entry name" value="NAD(P)-bd_dom_sf"/>
</dbReference>
<dbReference type="SUPFAM" id="SSF51735">
    <property type="entry name" value="NAD(P)-binding Rossmann-fold domains"/>
    <property type="match status" value="1"/>
</dbReference>
<dbReference type="SUPFAM" id="SSF50129">
    <property type="entry name" value="GroES-like"/>
    <property type="match status" value="1"/>
</dbReference>
<dbReference type="Pfam" id="PF00107">
    <property type="entry name" value="ADH_zinc_N"/>
    <property type="match status" value="1"/>
</dbReference>
<protein>
    <submittedName>
        <fullName evidence="2">Alcohol dehydrogenase</fullName>
    </submittedName>
</protein>
<dbReference type="EMBL" id="LZEX01000002">
    <property type="protein sequence ID" value="OBU10758.1"/>
    <property type="molecule type" value="Genomic_DNA"/>
</dbReference>
<comment type="caution">
    <text evidence="2">The sequence shown here is derived from an EMBL/GenBank/DDBJ whole genome shotgun (WGS) entry which is preliminary data.</text>
</comment>
<dbReference type="InterPro" id="IPR014188">
    <property type="entry name" value="Acrylyl-CoA_reductase_AcuI"/>
</dbReference>
<dbReference type="NCBIfam" id="TIGR02823">
    <property type="entry name" value="oxido_YhdH"/>
    <property type="match status" value="1"/>
</dbReference>
<sequence>MFNCILIENTDGYTAKMAQMDESQLPDHNVTVQIDYSTLNYKDGLAITGKGPVVRSFPMIPGIDFAGTVTESSSELYKVGDKVILNGWSVGEKYWGGLSQVAKVKDSWLTRLPAGLTTKQAMMIGTAGYTAMLAVHALIKQGITKESGKVLVTGASGGVGSFAVSLLAKLGFDVIASTGRTLDTAYLIDTLGAKEIIDRSELSAPGKPLTKERWAAAIDCVGSHTLAGVCAGTQYGGVVAACGLAQGMDFNATVAPFILRGVSLIGIDSVMCPHAVRQAAWESLAELADVHVLAEISRVIPLEEAIPAAQCLLDGKIRGRVVVDVNN</sequence>
<dbReference type="InterPro" id="IPR011032">
    <property type="entry name" value="GroES-like_sf"/>
</dbReference>
<dbReference type="Gene3D" id="3.90.180.10">
    <property type="entry name" value="Medium-chain alcohol dehydrogenases, catalytic domain"/>
    <property type="match status" value="1"/>
</dbReference>
<organism evidence="2 3">
    <name type="scientific">Morganella psychrotolerans</name>
    <dbReference type="NCBI Taxonomy" id="368603"/>
    <lineage>
        <taxon>Bacteria</taxon>
        <taxon>Pseudomonadati</taxon>
        <taxon>Pseudomonadota</taxon>
        <taxon>Gammaproteobacteria</taxon>
        <taxon>Enterobacterales</taxon>
        <taxon>Morganellaceae</taxon>
        <taxon>Morganella</taxon>
    </lineage>
</organism>
<evidence type="ECO:0000259" key="1">
    <source>
        <dbReference type="SMART" id="SM00829"/>
    </source>
</evidence>
<dbReference type="CDD" id="cd08288">
    <property type="entry name" value="MDR_yhdh"/>
    <property type="match status" value="1"/>
</dbReference>
<evidence type="ECO:0000313" key="2">
    <source>
        <dbReference type="EMBL" id="OBU10758.1"/>
    </source>
</evidence>
<dbReference type="InterPro" id="IPR051397">
    <property type="entry name" value="Zn-ADH-like_protein"/>
</dbReference>
<dbReference type="Gene3D" id="3.40.50.720">
    <property type="entry name" value="NAD(P)-binding Rossmann-like Domain"/>
    <property type="match status" value="1"/>
</dbReference>
<accession>A0A1B8HMS3</accession>
<gene>
    <name evidence="2" type="ORF">AYY17_14645</name>
</gene>
<dbReference type="InterPro" id="IPR013154">
    <property type="entry name" value="ADH-like_N"/>
</dbReference>
<reference evidence="2 3" key="1">
    <citation type="submission" date="2016-06" db="EMBL/GenBank/DDBJ databases">
        <authorList>
            <person name="Kjaerup R.B."/>
            <person name="Dalgaard T.S."/>
            <person name="Juul-Madsen H.R."/>
        </authorList>
    </citation>
    <scope>NUCLEOTIDE SEQUENCE [LARGE SCALE GENOMIC DNA]</scope>
    <source>
        <strain evidence="2 3">GCSL-Mp3</strain>
    </source>
</reference>
<name>A0A1B8HMS3_9GAMM</name>
<evidence type="ECO:0000313" key="3">
    <source>
        <dbReference type="Proteomes" id="UP000092247"/>
    </source>
</evidence>
<dbReference type="RefSeq" id="WP_067421466.1">
    <property type="nucleotide sequence ID" value="NZ_LZEX01000002.1"/>
</dbReference>
<dbReference type="STRING" id="368603.AYY16_19190"/>
<dbReference type="Proteomes" id="UP000092247">
    <property type="component" value="Unassembled WGS sequence"/>
</dbReference>
<feature type="domain" description="Enoyl reductase (ER)" evidence="1">
    <location>
        <begin position="9"/>
        <end position="323"/>
    </location>
</feature>